<evidence type="ECO:0000313" key="2">
    <source>
        <dbReference type="Proteomes" id="UP001143370"/>
    </source>
</evidence>
<sequence length="120" mass="13180">MRYLIFDSEAVALDALALIDQRGRDCFAAAGYTVREDGAIIGKRAGEDDPAGITVTWDTPRQRIDGKWVLAHIEAHPMRDYLLPSGETVLAYVMAAPLDAATVEDDDPGWWPAPEEQVLP</sequence>
<dbReference type="RefSeq" id="WP_213371527.1">
    <property type="nucleotide sequence ID" value="NZ_BSFJ01000052.1"/>
</dbReference>
<dbReference type="Proteomes" id="UP001143370">
    <property type="component" value="Unassembled WGS sequence"/>
</dbReference>
<dbReference type="EMBL" id="BSFJ01000052">
    <property type="protein sequence ID" value="GLK74686.1"/>
    <property type="molecule type" value="Genomic_DNA"/>
</dbReference>
<organism evidence="1 2">
    <name type="scientific">Ancylobacter dichloromethanicus</name>
    <dbReference type="NCBI Taxonomy" id="518825"/>
    <lineage>
        <taxon>Bacteria</taxon>
        <taxon>Pseudomonadati</taxon>
        <taxon>Pseudomonadota</taxon>
        <taxon>Alphaproteobacteria</taxon>
        <taxon>Hyphomicrobiales</taxon>
        <taxon>Xanthobacteraceae</taxon>
        <taxon>Ancylobacter</taxon>
    </lineage>
</organism>
<dbReference type="AlphaFoldDB" id="A0A9W6JBX9"/>
<evidence type="ECO:0000313" key="1">
    <source>
        <dbReference type="EMBL" id="GLK74686.1"/>
    </source>
</evidence>
<accession>A0A9W6JBX9</accession>
<comment type="caution">
    <text evidence="1">The sequence shown here is derived from an EMBL/GenBank/DDBJ whole genome shotgun (WGS) entry which is preliminary data.</text>
</comment>
<protein>
    <submittedName>
        <fullName evidence="1">Uncharacterized protein</fullName>
    </submittedName>
</protein>
<gene>
    <name evidence="1" type="ORF">GCM10017643_48050</name>
</gene>
<reference evidence="1" key="1">
    <citation type="journal article" date="2014" name="Int. J. Syst. Evol. Microbiol.">
        <title>Complete genome sequence of Corynebacterium casei LMG S-19264T (=DSM 44701T), isolated from a smear-ripened cheese.</title>
        <authorList>
            <consortium name="US DOE Joint Genome Institute (JGI-PGF)"/>
            <person name="Walter F."/>
            <person name="Albersmeier A."/>
            <person name="Kalinowski J."/>
            <person name="Ruckert C."/>
        </authorList>
    </citation>
    <scope>NUCLEOTIDE SEQUENCE</scope>
    <source>
        <strain evidence="1">VKM B-2484</strain>
    </source>
</reference>
<proteinExistence type="predicted"/>
<reference evidence="1" key="2">
    <citation type="submission" date="2023-01" db="EMBL/GenBank/DDBJ databases">
        <authorList>
            <person name="Sun Q."/>
            <person name="Evtushenko L."/>
        </authorList>
    </citation>
    <scope>NUCLEOTIDE SEQUENCE</scope>
    <source>
        <strain evidence="1">VKM B-2484</strain>
    </source>
</reference>
<name>A0A9W6JBX9_9HYPH</name>
<keyword evidence="2" id="KW-1185">Reference proteome</keyword>